<keyword evidence="2" id="KW-1185">Reference proteome</keyword>
<reference evidence="1 2" key="1">
    <citation type="journal article" date="2015" name="Stand. Genomic Sci.">
        <title>Genomic Encyclopedia of Bacterial and Archaeal Type Strains, Phase III: the genomes of soil and plant-associated and newly described type strains.</title>
        <authorList>
            <person name="Whitman W.B."/>
            <person name="Woyke T."/>
            <person name="Klenk H.P."/>
            <person name="Zhou Y."/>
            <person name="Lilburn T.G."/>
            <person name="Beck B.J."/>
            <person name="De Vos P."/>
            <person name="Vandamme P."/>
            <person name="Eisen J.A."/>
            <person name="Garrity G."/>
            <person name="Hugenholtz P."/>
            <person name="Kyrpides N.C."/>
        </authorList>
    </citation>
    <scope>NUCLEOTIDE SEQUENCE [LARGE SCALE GENOMIC DNA]</scope>
    <source>
        <strain evidence="1 2">CGMCC 1.10947</strain>
    </source>
</reference>
<dbReference type="RefSeq" id="WP_167520226.1">
    <property type="nucleotide sequence ID" value="NZ_CP088014.1"/>
</dbReference>
<organism evidence="1 2">
    <name type="scientific">Bradyrhizobium daqingense</name>
    <dbReference type="NCBI Taxonomy" id="993502"/>
    <lineage>
        <taxon>Bacteria</taxon>
        <taxon>Pseudomonadati</taxon>
        <taxon>Pseudomonadota</taxon>
        <taxon>Alphaproteobacteria</taxon>
        <taxon>Hyphomicrobiales</taxon>
        <taxon>Nitrobacteraceae</taxon>
        <taxon>Bradyrhizobium</taxon>
    </lineage>
</organism>
<name>A0A562LPR3_9BRAD</name>
<accession>A0A562LPR3</accession>
<dbReference type="EMBL" id="VLKL01000002">
    <property type="protein sequence ID" value="TWI09607.1"/>
    <property type="molecule type" value="Genomic_DNA"/>
</dbReference>
<proteinExistence type="predicted"/>
<sequence length="47" mass="5179">MTTTLVWTGVALWFGFNVAIAARGLYAMRPVKAAAPARIIPLRHRRG</sequence>
<evidence type="ECO:0000313" key="2">
    <source>
        <dbReference type="Proteomes" id="UP000317176"/>
    </source>
</evidence>
<evidence type="ECO:0000313" key="1">
    <source>
        <dbReference type="EMBL" id="TWI09607.1"/>
    </source>
</evidence>
<dbReference type="AlphaFoldDB" id="A0A562LPR3"/>
<protein>
    <submittedName>
        <fullName evidence="1">Uncharacterized protein</fullName>
    </submittedName>
</protein>
<comment type="caution">
    <text evidence="1">The sequence shown here is derived from an EMBL/GenBank/DDBJ whole genome shotgun (WGS) entry which is preliminary data.</text>
</comment>
<dbReference type="Proteomes" id="UP000317176">
    <property type="component" value="Unassembled WGS sequence"/>
</dbReference>
<gene>
    <name evidence="1" type="ORF">IQ17_00684</name>
</gene>